<dbReference type="RefSeq" id="YP_009153494.1">
    <property type="nucleotide sequence ID" value="NC_027402.1"/>
</dbReference>
<accession>G5DEU3</accession>
<keyword evidence="1" id="KW-1133">Transmembrane helix</keyword>
<protein>
    <submittedName>
        <fullName evidence="2">Uncharacterized protein</fullName>
    </submittedName>
</protein>
<evidence type="ECO:0000256" key="1">
    <source>
        <dbReference type="SAM" id="Phobius"/>
    </source>
</evidence>
<evidence type="ECO:0000313" key="2">
    <source>
        <dbReference type="EMBL" id="AEP84033.1"/>
    </source>
</evidence>
<name>G5DEU3_9CAUD</name>
<sequence length="86" mass="10512">MKRLINFLYWMEKRYSHNIPMMYGLLFSTVMLVIGAIVAHLMELTSPWAQLFLAIWMLFSGYHVRGFMTRFFRWRSTWHVFNSDRN</sequence>
<keyword evidence="1" id="KW-0472">Membrane</keyword>
<keyword evidence="1" id="KW-0812">Transmembrane</keyword>
<dbReference type="GeneID" id="24667672"/>
<organism evidence="2 3">
    <name type="scientific">Salmonella phage SPN3US</name>
    <dbReference type="NCBI Taxonomy" id="1090134"/>
    <lineage>
        <taxon>Viruses</taxon>
        <taxon>Duplodnaviria</taxon>
        <taxon>Heunggongvirae</taxon>
        <taxon>Uroviricota</taxon>
        <taxon>Caudoviricetes</taxon>
        <taxon>Chimalliviridae</taxon>
        <taxon>Seoulvirus</taxon>
        <taxon>Seoulvirus SPN3US</taxon>
    </lineage>
</organism>
<keyword evidence="3" id="KW-1185">Reference proteome</keyword>
<feature type="transmembrane region" description="Helical" evidence="1">
    <location>
        <begin position="48"/>
        <end position="68"/>
    </location>
</feature>
<feature type="transmembrane region" description="Helical" evidence="1">
    <location>
        <begin position="21"/>
        <end position="42"/>
    </location>
</feature>
<reference evidence="2 3" key="1">
    <citation type="journal article" date="2011" name="J. Virol.">
        <title>Complete Genome Sequence of Salmonella Bacteriophage SPN3US.</title>
        <authorList>
            <person name="Lee J.H."/>
            <person name="Shin H."/>
            <person name="Kim H."/>
            <person name="Ryu S."/>
        </authorList>
    </citation>
    <scope>NUCLEOTIDE SEQUENCE [LARGE SCALE GENOMIC DNA]</scope>
</reference>
<proteinExistence type="predicted"/>
<dbReference type="EMBL" id="JN641803">
    <property type="protein sequence ID" value="AEP84033.1"/>
    <property type="molecule type" value="Genomic_DNA"/>
</dbReference>
<gene>
    <name evidence="2" type="ORF">SPN3US_0200</name>
</gene>
<evidence type="ECO:0000313" key="3">
    <source>
        <dbReference type="Proteomes" id="UP000008314"/>
    </source>
</evidence>
<dbReference type="KEGG" id="vg:24667672"/>
<dbReference type="Proteomes" id="UP000008314">
    <property type="component" value="Segment"/>
</dbReference>